<protein>
    <recommendedName>
        <fullName evidence="3">Endonuclease NucS</fullName>
    </recommendedName>
</protein>
<dbReference type="HOGENOM" id="CLU_054916_0_0_4"/>
<evidence type="ECO:0000313" key="1">
    <source>
        <dbReference type="EMBL" id="EFF77308.1"/>
    </source>
</evidence>
<evidence type="ECO:0008006" key="3">
    <source>
        <dbReference type="Google" id="ProtNLM"/>
    </source>
</evidence>
<dbReference type="Proteomes" id="UP000004510">
    <property type="component" value="Unassembled WGS sequence"/>
</dbReference>
<organism evidence="1 2">
    <name type="scientific">Achromobacter piechaudii ATCC 43553</name>
    <dbReference type="NCBI Taxonomy" id="742159"/>
    <lineage>
        <taxon>Bacteria</taxon>
        <taxon>Pseudomonadati</taxon>
        <taxon>Pseudomonadota</taxon>
        <taxon>Betaproteobacteria</taxon>
        <taxon>Burkholderiales</taxon>
        <taxon>Alcaligenaceae</taxon>
        <taxon>Achromobacter</taxon>
    </lineage>
</organism>
<dbReference type="GO" id="GO:0003676">
    <property type="term" value="F:nucleic acid binding"/>
    <property type="evidence" value="ECO:0007669"/>
    <property type="project" value="InterPro"/>
</dbReference>
<sequence length="351" mass="39101">MPVFELNGNAIQALQEVTFAGLGLREGTVQRFLREKIEVISPDTLVIAEEFGDWEDSARRIDLLGIHKTGDLVVIELKRVDAGHMELQALRYAAMVSTMTRSQAVETYRSYLQAQGRASDQAEQTVINFLHPDAKFGESVRIVLAATTFHKEITSTVLWLNDAGLDISCVRLTPYRSDDKILLDVDRFIPLPGAEDYTVALRNKVTADKREQKERIGRNLAKYTLVTPSGGLGSLSKRDLIYNVVKIALEAHVDVAQIQGAIHWKPALLLGAPGSLTVEDAARQLAPQAEAAGLTPDGDYFKDQRRLLQHEGMTYILRRKWGHRTEEAVRNVIALLPSSIKVTFSIESRDD</sequence>
<dbReference type="EMBL" id="ADMS01000031">
    <property type="protein sequence ID" value="EFF77308.1"/>
    <property type="molecule type" value="Genomic_DNA"/>
</dbReference>
<gene>
    <name evidence="1" type="ORF">HMPREF0004_1349</name>
</gene>
<dbReference type="InterPro" id="IPR011856">
    <property type="entry name" value="tRNA_endonuc-like_dom_sf"/>
</dbReference>
<dbReference type="OrthoDB" id="570199at2"/>
<comment type="caution">
    <text evidence="1">The sequence shown here is derived from an EMBL/GenBank/DDBJ whole genome shotgun (WGS) entry which is preliminary data.</text>
</comment>
<dbReference type="RefSeq" id="WP_006217349.1">
    <property type="nucleotide sequence ID" value="NZ_GG770409.1"/>
</dbReference>
<proteinExistence type="predicted"/>
<name>D4X7A2_9BURK</name>
<dbReference type="Gene3D" id="3.40.1350.10">
    <property type="match status" value="1"/>
</dbReference>
<evidence type="ECO:0000313" key="2">
    <source>
        <dbReference type="Proteomes" id="UP000004510"/>
    </source>
</evidence>
<dbReference type="eggNOG" id="COG1637">
    <property type="taxonomic scope" value="Bacteria"/>
</dbReference>
<accession>D4X7A2</accession>
<reference evidence="2" key="1">
    <citation type="submission" date="2010-03" db="EMBL/GenBank/DDBJ databases">
        <title>Complete sequence of Mobiluncus curtisii ATCC 43063.</title>
        <authorList>
            <person name="Muzny D."/>
            <person name="Qin X."/>
            <person name="Deng J."/>
            <person name="Jiang H."/>
            <person name="Liu Y."/>
            <person name="Qu J."/>
            <person name="Song X.-Z."/>
            <person name="Zhang L."/>
            <person name="Thornton R."/>
            <person name="Coyle M."/>
            <person name="Francisco L."/>
            <person name="Jackson L."/>
            <person name="Javaid M."/>
            <person name="Korchina V."/>
            <person name="Kovar C."/>
            <person name="Mata R."/>
            <person name="Mathew T."/>
            <person name="Ngo R."/>
            <person name="Nguyen L."/>
            <person name="Nguyen N."/>
            <person name="Okwuonu G."/>
            <person name="Ongeri F."/>
            <person name="Pham C."/>
            <person name="Simmons D."/>
            <person name="Wilczek-Boney K."/>
            <person name="Hale W."/>
            <person name="Jakkamsetti A."/>
            <person name="Pham P."/>
            <person name="Ruth R."/>
            <person name="San Lucas F."/>
            <person name="Warren J."/>
            <person name="Zhang J."/>
            <person name="Zhao Z."/>
            <person name="Zhou C."/>
            <person name="Zhu D."/>
            <person name="Lee S."/>
            <person name="Bess C."/>
            <person name="Blankenburg K."/>
            <person name="Forbes L."/>
            <person name="Fu Q."/>
            <person name="Gubbala S."/>
            <person name="Hirani K."/>
            <person name="Jayaseelan J.C."/>
            <person name="Lara F."/>
            <person name="Munidasa M."/>
            <person name="Palculict T."/>
            <person name="Patil S."/>
            <person name="Pu L.-L."/>
            <person name="Saada N."/>
            <person name="Tang L."/>
            <person name="Weissenberger G."/>
            <person name="Zhu Y."/>
            <person name="Hemphill L."/>
            <person name="Shang Y."/>
            <person name="Youmans B."/>
            <person name="Ayvaz T."/>
            <person name="Ross M."/>
            <person name="Santibanez J."/>
            <person name="Aqrawi P."/>
            <person name="Gross S."/>
            <person name="Joshi V."/>
            <person name="Fowler G."/>
            <person name="Nazareth L."/>
            <person name="Reid J."/>
            <person name="Worley K."/>
            <person name="Petrosino J."/>
            <person name="Highlander S."/>
            <person name="Gibbs R."/>
            <person name="Gibbs R."/>
        </authorList>
    </citation>
    <scope>NUCLEOTIDE SEQUENCE [LARGE SCALE GENOMIC DNA]</scope>
    <source>
        <strain evidence="2">ATCC 43553</strain>
    </source>
</reference>
<dbReference type="AlphaFoldDB" id="D4X7A2"/>